<dbReference type="Proteomes" id="UP001396334">
    <property type="component" value="Unassembled WGS sequence"/>
</dbReference>
<evidence type="ECO:0000313" key="2">
    <source>
        <dbReference type="Proteomes" id="UP001396334"/>
    </source>
</evidence>
<reference evidence="1 2" key="1">
    <citation type="journal article" date="2024" name="G3 (Bethesda)">
        <title>Genome assembly of Hibiscus sabdariffa L. provides insights into metabolisms of medicinal natural products.</title>
        <authorList>
            <person name="Kim T."/>
        </authorList>
    </citation>
    <scope>NUCLEOTIDE SEQUENCE [LARGE SCALE GENOMIC DNA]</scope>
    <source>
        <strain evidence="1">TK-2024</strain>
        <tissue evidence="1">Old leaves</tissue>
    </source>
</reference>
<evidence type="ECO:0000313" key="1">
    <source>
        <dbReference type="EMBL" id="KAK9032565.1"/>
    </source>
</evidence>
<keyword evidence="2" id="KW-1185">Reference proteome</keyword>
<organism evidence="1 2">
    <name type="scientific">Hibiscus sabdariffa</name>
    <name type="common">roselle</name>
    <dbReference type="NCBI Taxonomy" id="183260"/>
    <lineage>
        <taxon>Eukaryota</taxon>
        <taxon>Viridiplantae</taxon>
        <taxon>Streptophyta</taxon>
        <taxon>Embryophyta</taxon>
        <taxon>Tracheophyta</taxon>
        <taxon>Spermatophyta</taxon>
        <taxon>Magnoliopsida</taxon>
        <taxon>eudicotyledons</taxon>
        <taxon>Gunneridae</taxon>
        <taxon>Pentapetalae</taxon>
        <taxon>rosids</taxon>
        <taxon>malvids</taxon>
        <taxon>Malvales</taxon>
        <taxon>Malvaceae</taxon>
        <taxon>Malvoideae</taxon>
        <taxon>Hibiscus</taxon>
    </lineage>
</organism>
<dbReference type="EMBL" id="JBBPBN010000009">
    <property type="protein sequence ID" value="KAK9032565.1"/>
    <property type="molecule type" value="Genomic_DNA"/>
</dbReference>
<protein>
    <submittedName>
        <fullName evidence="1">Uncharacterized protein</fullName>
    </submittedName>
</protein>
<name>A0ABR2T4Y6_9ROSI</name>
<gene>
    <name evidence="1" type="ORF">V6N11_056825</name>
</gene>
<accession>A0ABR2T4Y6</accession>
<proteinExistence type="predicted"/>
<sequence>MPDTVDDDNDTKESVVPTTVENGTKQSVVAAMVEVANGPKLLTTLVHEGNQSHEIPTVRVEADAADGPQLPVPVVKQQRTGYGNGKNRNAACANALMPATSVMVSTDTIVPPRTSKHSLQGKTLTYVKPLTLMGFMVVFTDNTRT</sequence>
<comment type="caution">
    <text evidence="1">The sequence shown here is derived from an EMBL/GenBank/DDBJ whole genome shotgun (WGS) entry which is preliminary data.</text>
</comment>